<sequence>MIPFLPAETNPAIILMVAGVLMVFFGPRGRGIIGVIAVALGFLQMYSLGVGPMGDAQMYGITEVAGYEFIPLRLDKLSVVFATIFHIAALVNVIYGWQGATKVEASMGIVYAGSAIGGALAGDLLTLFVFWEIAAISSVFIIWAGGGHAAFKAGMRYLVIQVMSGLLLLAGIALHLVRGGSSEFGAFKLVGEAGVDPVAALILFAFGIKACFPILHTWLQDSYPKASGVGAVMLSAFTTKLAIYALARGFAGTDILIPIGATMTVFPVFFALIENDLRKVLAYSLNNQLGFMVCAIGIGTPLAINGAAAHAFVHITYKALLFMGMGAVLLRTGTTKATDLGGLHKSMPWTTAFTIVGAMSISAFPLFSGFVAKSMITLAAAEEHMLLAWLVLLFASAGVLEHSGIKIPYFAFFAHDRFAPSLRNGAPRPKEAPLSMLIAMGLAAFLCLLVGFYPPVLYGLLPYETDYHAYTLEHVATQMQLLMFAIFAFMLLVRFKLYPPEVRSVNLDVDWFWRVPGRKALMAAVQMTADVWHAIWAALRDITGQVLSGIGAVHRPGGLLARYWTVGYTALTTAAVLAVALLLAFLS</sequence>
<comment type="subcellular location">
    <subcellularLocation>
        <location evidence="1">Cell membrane</location>
        <topology evidence="1">Multi-pass membrane protein</topology>
    </subcellularLocation>
    <subcellularLocation>
        <location evidence="7">Membrane</location>
        <topology evidence="7">Multi-pass membrane protein</topology>
    </subcellularLocation>
</comment>
<dbReference type="InterPro" id="IPR001750">
    <property type="entry name" value="ND/Mrp_TM"/>
</dbReference>
<evidence type="ECO:0000256" key="5">
    <source>
        <dbReference type="ARBA" id="ARBA00023002"/>
    </source>
</evidence>
<dbReference type="PANTHER" id="PTHR42682:SF4">
    <property type="entry name" value="NADH-UBIQUINONE_PLASTOQUINONE"/>
    <property type="match status" value="1"/>
</dbReference>
<feature type="transmembrane region" description="Helical" evidence="8">
    <location>
        <begin position="285"/>
        <end position="304"/>
    </location>
</feature>
<keyword evidence="3 7" id="KW-0812">Transmembrane</keyword>
<evidence type="ECO:0000256" key="8">
    <source>
        <dbReference type="SAM" id="Phobius"/>
    </source>
</evidence>
<dbReference type="Proteomes" id="UP001595607">
    <property type="component" value="Unassembled WGS sequence"/>
</dbReference>
<dbReference type="Pfam" id="PF00361">
    <property type="entry name" value="Proton_antipo_M"/>
    <property type="match status" value="1"/>
</dbReference>
<feature type="transmembrane region" description="Helical" evidence="8">
    <location>
        <begin position="386"/>
        <end position="413"/>
    </location>
</feature>
<feature type="transmembrane region" description="Helical" evidence="8">
    <location>
        <begin position="133"/>
        <end position="151"/>
    </location>
</feature>
<keyword evidence="5" id="KW-0560">Oxidoreductase</keyword>
<feature type="transmembrane region" description="Helical" evidence="8">
    <location>
        <begin position="77"/>
        <end position="97"/>
    </location>
</feature>
<dbReference type="InterPro" id="IPR052175">
    <property type="entry name" value="ComplexI-like_HydComp"/>
</dbReference>
<dbReference type="PANTHER" id="PTHR42682">
    <property type="entry name" value="HYDROGENASE-4 COMPONENT F"/>
    <property type="match status" value="1"/>
</dbReference>
<keyword evidence="2" id="KW-1003">Cell membrane</keyword>
<evidence type="ECO:0000313" key="10">
    <source>
        <dbReference type="EMBL" id="MFC3303762.1"/>
    </source>
</evidence>
<feature type="transmembrane region" description="Helical" evidence="8">
    <location>
        <begin position="255"/>
        <end position="273"/>
    </location>
</feature>
<name>A0ABV7MG06_9PROT</name>
<feature type="transmembrane region" description="Helical" evidence="8">
    <location>
        <begin position="434"/>
        <end position="455"/>
    </location>
</feature>
<comment type="caution">
    <text evidence="10">The sequence shown here is derived from an EMBL/GenBank/DDBJ whole genome shotgun (WGS) entry which is preliminary data.</text>
</comment>
<gene>
    <name evidence="10" type="ORF">ACFONP_13600</name>
</gene>
<reference evidence="11" key="1">
    <citation type="journal article" date="2019" name="Int. J. Syst. Evol. Microbiol.">
        <title>The Global Catalogue of Microorganisms (GCM) 10K type strain sequencing project: providing services to taxonomists for standard genome sequencing and annotation.</title>
        <authorList>
            <consortium name="The Broad Institute Genomics Platform"/>
            <consortium name="The Broad Institute Genome Sequencing Center for Infectious Disease"/>
            <person name="Wu L."/>
            <person name="Ma J."/>
        </authorList>
    </citation>
    <scope>NUCLEOTIDE SEQUENCE [LARGE SCALE GENOMIC DNA]</scope>
    <source>
        <strain evidence="11">KCTC 22245</strain>
    </source>
</reference>
<keyword evidence="11" id="KW-1185">Reference proteome</keyword>
<keyword evidence="6 8" id="KW-0472">Membrane</keyword>
<feature type="transmembrane region" description="Helical" evidence="8">
    <location>
        <begin position="475"/>
        <end position="493"/>
    </location>
</feature>
<proteinExistence type="predicted"/>
<feature type="transmembrane region" description="Helical" evidence="8">
    <location>
        <begin position="310"/>
        <end position="330"/>
    </location>
</feature>
<evidence type="ECO:0000256" key="4">
    <source>
        <dbReference type="ARBA" id="ARBA00022989"/>
    </source>
</evidence>
<accession>A0ABV7MG06</accession>
<feature type="transmembrane region" description="Helical" evidence="8">
    <location>
        <begin position="32"/>
        <end position="49"/>
    </location>
</feature>
<evidence type="ECO:0000256" key="3">
    <source>
        <dbReference type="ARBA" id="ARBA00022692"/>
    </source>
</evidence>
<evidence type="ECO:0000313" key="11">
    <source>
        <dbReference type="Proteomes" id="UP001595607"/>
    </source>
</evidence>
<dbReference type="RefSeq" id="WP_229786219.1">
    <property type="nucleotide sequence ID" value="NZ_BMXU01000002.1"/>
</dbReference>
<feature type="transmembrane region" description="Helical" evidence="8">
    <location>
        <begin position="109"/>
        <end position="127"/>
    </location>
</feature>
<feature type="transmembrane region" description="Helical" evidence="8">
    <location>
        <begin position="231"/>
        <end position="249"/>
    </location>
</feature>
<feature type="transmembrane region" description="Helical" evidence="8">
    <location>
        <begin position="6"/>
        <end position="25"/>
    </location>
</feature>
<evidence type="ECO:0000256" key="1">
    <source>
        <dbReference type="ARBA" id="ARBA00004651"/>
    </source>
</evidence>
<dbReference type="NCBIfam" id="NF009310">
    <property type="entry name" value="PRK12668.1"/>
    <property type="match status" value="1"/>
</dbReference>
<feature type="domain" description="NADH:quinone oxidoreductase/Mrp antiporter transmembrane" evidence="9">
    <location>
        <begin position="121"/>
        <end position="396"/>
    </location>
</feature>
<feature type="transmembrane region" description="Helical" evidence="8">
    <location>
        <begin position="197"/>
        <end position="219"/>
    </location>
</feature>
<feature type="transmembrane region" description="Helical" evidence="8">
    <location>
        <begin position="563"/>
        <end position="586"/>
    </location>
</feature>
<dbReference type="EMBL" id="JBHRVA010000003">
    <property type="protein sequence ID" value="MFC3303762.1"/>
    <property type="molecule type" value="Genomic_DNA"/>
</dbReference>
<feature type="transmembrane region" description="Helical" evidence="8">
    <location>
        <begin position="351"/>
        <end position="371"/>
    </location>
</feature>
<organism evidence="10 11">
    <name type="scientific">Parvularcula lutaonensis</name>
    <dbReference type="NCBI Taxonomy" id="491923"/>
    <lineage>
        <taxon>Bacteria</taxon>
        <taxon>Pseudomonadati</taxon>
        <taxon>Pseudomonadota</taxon>
        <taxon>Alphaproteobacteria</taxon>
        <taxon>Parvularculales</taxon>
        <taxon>Parvularculaceae</taxon>
        <taxon>Parvularcula</taxon>
    </lineage>
</organism>
<evidence type="ECO:0000256" key="6">
    <source>
        <dbReference type="ARBA" id="ARBA00023136"/>
    </source>
</evidence>
<evidence type="ECO:0000256" key="7">
    <source>
        <dbReference type="RuleBase" id="RU000320"/>
    </source>
</evidence>
<evidence type="ECO:0000256" key="2">
    <source>
        <dbReference type="ARBA" id="ARBA00022475"/>
    </source>
</evidence>
<evidence type="ECO:0000259" key="9">
    <source>
        <dbReference type="Pfam" id="PF00361"/>
    </source>
</evidence>
<keyword evidence="4 8" id="KW-1133">Transmembrane helix</keyword>
<feature type="transmembrane region" description="Helical" evidence="8">
    <location>
        <begin position="158"/>
        <end position="177"/>
    </location>
</feature>
<protein>
    <submittedName>
        <fullName evidence="10">Na(+)/H(+) antiporter subunit D</fullName>
    </submittedName>
</protein>